<evidence type="ECO:0000256" key="8">
    <source>
        <dbReference type="RuleBase" id="RU363034"/>
    </source>
</evidence>
<evidence type="ECO:0000256" key="2">
    <source>
        <dbReference type="ARBA" id="ARBA00022525"/>
    </source>
</evidence>
<proteinExistence type="inferred from homology"/>
<evidence type="ECO:0000256" key="7">
    <source>
        <dbReference type="ARBA" id="ARBA00024195"/>
    </source>
</evidence>
<dbReference type="PANTHER" id="PTHR24264:SF65">
    <property type="entry name" value="SRCR DOMAIN-CONTAINING PROTEIN"/>
    <property type="match status" value="1"/>
</dbReference>
<dbReference type="PROSITE" id="PS00135">
    <property type="entry name" value="TRYPSIN_SER"/>
    <property type="match status" value="1"/>
</dbReference>
<dbReference type="GO" id="GO:0004252">
    <property type="term" value="F:serine-type endopeptidase activity"/>
    <property type="evidence" value="ECO:0007669"/>
    <property type="project" value="InterPro"/>
</dbReference>
<keyword evidence="2" id="KW-0964">Secreted</keyword>
<keyword evidence="4 8" id="KW-0378">Hydrolase</keyword>
<reference evidence="10" key="1">
    <citation type="journal article" date="2010" name="Science">
        <title>Plasticity of animal genome architecture unmasked by rapid evolution of a pelagic tunicate.</title>
        <authorList>
            <person name="Denoeud F."/>
            <person name="Henriet S."/>
            <person name="Mungpakdee S."/>
            <person name="Aury J.M."/>
            <person name="Da Silva C."/>
            <person name="Brinkmann H."/>
            <person name="Mikhaleva J."/>
            <person name="Olsen L.C."/>
            <person name="Jubin C."/>
            <person name="Canestro C."/>
            <person name="Bouquet J.M."/>
            <person name="Danks G."/>
            <person name="Poulain J."/>
            <person name="Campsteijn C."/>
            <person name="Adamski M."/>
            <person name="Cross I."/>
            <person name="Yadetie F."/>
            <person name="Muffato M."/>
            <person name="Louis A."/>
            <person name="Butcher S."/>
            <person name="Tsagkogeorga G."/>
            <person name="Konrad A."/>
            <person name="Singh S."/>
            <person name="Jensen M.F."/>
            <person name="Cong E.H."/>
            <person name="Eikeseth-Otteraa H."/>
            <person name="Noel B."/>
            <person name="Anthouard V."/>
            <person name="Porcel B.M."/>
            <person name="Kachouri-Lafond R."/>
            <person name="Nishino A."/>
            <person name="Ugolini M."/>
            <person name="Chourrout P."/>
            <person name="Nishida H."/>
            <person name="Aasland R."/>
            <person name="Huzurbazar S."/>
            <person name="Westhof E."/>
            <person name="Delsuc F."/>
            <person name="Lehrach H."/>
            <person name="Reinhardt R."/>
            <person name="Weissenbach J."/>
            <person name="Roy S.W."/>
            <person name="Artiguenave F."/>
            <person name="Postlethwait J.H."/>
            <person name="Manak J.R."/>
            <person name="Thompson E.M."/>
            <person name="Jaillon O."/>
            <person name="Du Pasquier L."/>
            <person name="Boudinot P."/>
            <person name="Liberles D.A."/>
            <person name="Volff J.N."/>
            <person name="Philippe H."/>
            <person name="Lenhard B."/>
            <person name="Roest Crollius H."/>
            <person name="Wincker P."/>
            <person name="Chourrout D."/>
        </authorList>
    </citation>
    <scope>NUCLEOTIDE SEQUENCE [LARGE SCALE GENOMIC DNA]</scope>
</reference>
<keyword evidence="11" id="KW-1185">Reference proteome</keyword>
<dbReference type="InterPro" id="IPR001254">
    <property type="entry name" value="Trypsin_dom"/>
</dbReference>
<dbReference type="PROSITE" id="PS50240">
    <property type="entry name" value="TRYPSIN_DOM"/>
    <property type="match status" value="1"/>
</dbReference>
<dbReference type="PRINTS" id="PR00722">
    <property type="entry name" value="CHYMOTRYPSIN"/>
</dbReference>
<dbReference type="CDD" id="cd00190">
    <property type="entry name" value="Tryp_SPc"/>
    <property type="match status" value="1"/>
</dbReference>
<dbReference type="InterPro" id="IPR050127">
    <property type="entry name" value="Serine_Proteases_S1"/>
</dbReference>
<dbReference type="SUPFAM" id="SSF50494">
    <property type="entry name" value="Trypsin-like serine proteases"/>
    <property type="match status" value="1"/>
</dbReference>
<keyword evidence="3 8" id="KW-0645">Protease</keyword>
<dbReference type="SMART" id="SM00020">
    <property type="entry name" value="Tryp_SPc"/>
    <property type="match status" value="1"/>
</dbReference>
<dbReference type="InterPro" id="IPR018114">
    <property type="entry name" value="TRYPSIN_HIS"/>
</dbReference>
<dbReference type="Pfam" id="PF00089">
    <property type="entry name" value="Trypsin"/>
    <property type="match status" value="1"/>
</dbReference>
<dbReference type="InterPro" id="IPR033116">
    <property type="entry name" value="TRYPSIN_SER"/>
</dbReference>
<keyword evidence="6" id="KW-1015">Disulfide bond</keyword>
<dbReference type="GO" id="GO:0006508">
    <property type="term" value="P:proteolysis"/>
    <property type="evidence" value="ECO:0007669"/>
    <property type="project" value="UniProtKB-KW"/>
</dbReference>
<accession>E4XYH5</accession>
<dbReference type="GO" id="GO:0005615">
    <property type="term" value="C:extracellular space"/>
    <property type="evidence" value="ECO:0007669"/>
    <property type="project" value="TreeGrafter"/>
</dbReference>
<gene>
    <name evidence="10" type="ORF">GSOID_T00009756001</name>
</gene>
<dbReference type="InParanoid" id="E4XYH5"/>
<evidence type="ECO:0000313" key="11">
    <source>
        <dbReference type="Proteomes" id="UP000001307"/>
    </source>
</evidence>
<dbReference type="FunFam" id="2.40.10.10:FF:000002">
    <property type="entry name" value="Transmembrane protease serine"/>
    <property type="match status" value="1"/>
</dbReference>
<feature type="domain" description="Peptidase S1" evidence="9">
    <location>
        <begin position="296"/>
        <end position="533"/>
    </location>
</feature>
<dbReference type="InterPro" id="IPR001314">
    <property type="entry name" value="Peptidase_S1A"/>
</dbReference>
<keyword evidence="5 8" id="KW-0720">Serine protease</keyword>
<dbReference type="InterPro" id="IPR043504">
    <property type="entry name" value="Peptidase_S1_PA_chymotrypsin"/>
</dbReference>
<comment type="similarity">
    <text evidence="7">Belongs to the peptidase S1 family. CLIP subfamily.</text>
</comment>
<comment type="subcellular location">
    <subcellularLocation>
        <location evidence="1">Secreted</location>
    </subcellularLocation>
</comment>
<name>E4XYH5_OIKDI</name>
<dbReference type="InterPro" id="IPR009003">
    <property type="entry name" value="Peptidase_S1_PA"/>
</dbReference>
<dbReference type="PROSITE" id="PS00134">
    <property type="entry name" value="TRYPSIN_HIS"/>
    <property type="match status" value="1"/>
</dbReference>
<evidence type="ECO:0000256" key="4">
    <source>
        <dbReference type="ARBA" id="ARBA00022801"/>
    </source>
</evidence>
<dbReference type="Proteomes" id="UP000001307">
    <property type="component" value="Unassembled WGS sequence"/>
</dbReference>
<dbReference type="AlphaFoldDB" id="E4XYH5"/>
<evidence type="ECO:0000256" key="1">
    <source>
        <dbReference type="ARBA" id="ARBA00004613"/>
    </source>
</evidence>
<dbReference type="Gene3D" id="2.40.10.10">
    <property type="entry name" value="Trypsin-like serine proteases"/>
    <property type="match status" value="2"/>
</dbReference>
<dbReference type="PANTHER" id="PTHR24264">
    <property type="entry name" value="TRYPSIN-RELATED"/>
    <property type="match status" value="1"/>
</dbReference>
<dbReference type="EMBL" id="FN653330">
    <property type="protein sequence ID" value="CBY17757.1"/>
    <property type="molecule type" value="Genomic_DNA"/>
</dbReference>
<evidence type="ECO:0000256" key="3">
    <source>
        <dbReference type="ARBA" id="ARBA00022670"/>
    </source>
</evidence>
<evidence type="ECO:0000313" key="10">
    <source>
        <dbReference type="EMBL" id="CBY17757.1"/>
    </source>
</evidence>
<evidence type="ECO:0000259" key="9">
    <source>
        <dbReference type="PROSITE" id="PS50240"/>
    </source>
</evidence>
<dbReference type="OrthoDB" id="9937281at2759"/>
<sequence>MKLLRSLTVAGVYAGWPDKFENIKDDDETKASTLADACRDEMNASQDRFPIENGFWGDCTGFDSEVSQMKCKAKCDSGTLNTSKGKAEIRVKCKNPPQVTTKFFDEDDELKCEAQPDECADEIAELDIISGSLVLTSSGNNGNKYNLICEDGANAGKVKCKNGVFSSKLNNFETACDVVNCDASDAYDEFPIGVGTWNCKAKNGKLTCKGSCGISPRRDQIRFQAKCDPTRGWFIHKPQYADDFCTPEETTVPPVTFPTPEGFEPIVDTIQSGLNLCSAAQNFPGSSSRNVESSKIVGGIDADNNAWPFIVRLKINNLYICGGVVVHNHWVLTAAHCCQDSANEIKAGLKIRTIAKNCEAKRIRNLEKNSDGTASNQDWCMVRFSQDIIANDPDSLVAMPCLPNENPIPSQHGAACWLAGWGATSSSGSLSNELQSVGVNILGPEYCIEKGYKTELEEDDVCAGVPDFDDDGNADGGKDACQGDSGGPLICPINGKATLVAIVSRGVGCAWAGFPGVNANTFIAKQWMEDIIRNN</sequence>
<protein>
    <recommendedName>
        <fullName evidence="9">Peptidase S1 domain-containing protein</fullName>
    </recommendedName>
</protein>
<evidence type="ECO:0000256" key="5">
    <source>
        <dbReference type="ARBA" id="ARBA00022825"/>
    </source>
</evidence>
<evidence type="ECO:0000256" key="6">
    <source>
        <dbReference type="ARBA" id="ARBA00023157"/>
    </source>
</evidence>
<organism evidence="10">
    <name type="scientific">Oikopleura dioica</name>
    <name type="common">Tunicate</name>
    <dbReference type="NCBI Taxonomy" id="34765"/>
    <lineage>
        <taxon>Eukaryota</taxon>
        <taxon>Metazoa</taxon>
        <taxon>Chordata</taxon>
        <taxon>Tunicata</taxon>
        <taxon>Appendicularia</taxon>
        <taxon>Copelata</taxon>
        <taxon>Oikopleuridae</taxon>
        <taxon>Oikopleura</taxon>
    </lineage>
</organism>